<protein>
    <recommendedName>
        <fullName evidence="4">Branched-chain amino acid ABC transporter substrate-binding protein</fullName>
    </recommendedName>
</protein>
<name>A0A549YMX6_9BACI</name>
<sequence length="140" mass="15146">MSLTTDERLVSKNLQKIRIAYAVQTVGIVAILGYDLIAEGMDGMKENPLWIVFIVSTTILAFLSMNISVDHENNKGSAKKGLMISLIAVALISIIVGTFTSFSEGFTAIDGILTGVIFLIGGCIPFLFLFALRERKGDNS</sequence>
<reference evidence="2 3" key="1">
    <citation type="submission" date="2019-07" db="EMBL/GenBank/DDBJ databases">
        <title>Genomic analysis of Lentibacillus sp. NKC851-2.</title>
        <authorList>
            <person name="Oh Y.J."/>
        </authorList>
    </citation>
    <scope>NUCLEOTIDE SEQUENCE [LARGE SCALE GENOMIC DNA]</scope>
    <source>
        <strain evidence="2 3">NKC851-2</strain>
    </source>
</reference>
<keyword evidence="1" id="KW-0472">Membrane</keyword>
<evidence type="ECO:0000313" key="2">
    <source>
        <dbReference type="EMBL" id="TRM13236.1"/>
    </source>
</evidence>
<feature type="transmembrane region" description="Helical" evidence="1">
    <location>
        <begin position="49"/>
        <end position="69"/>
    </location>
</feature>
<feature type="transmembrane region" description="Helical" evidence="1">
    <location>
        <begin position="20"/>
        <end position="37"/>
    </location>
</feature>
<accession>A0A549YMX6</accession>
<organism evidence="2 3">
    <name type="scientific">Lentibacillus cibarius</name>
    <dbReference type="NCBI Taxonomy" id="2583219"/>
    <lineage>
        <taxon>Bacteria</taxon>
        <taxon>Bacillati</taxon>
        <taxon>Bacillota</taxon>
        <taxon>Bacilli</taxon>
        <taxon>Bacillales</taxon>
        <taxon>Bacillaceae</taxon>
        <taxon>Lentibacillus</taxon>
    </lineage>
</organism>
<dbReference type="EMBL" id="VJMZ01000001">
    <property type="protein sequence ID" value="TRM13236.1"/>
    <property type="molecule type" value="Genomic_DNA"/>
</dbReference>
<evidence type="ECO:0000256" key="1">
    <source>
        <dbReference type="SAM" id="Phobius"/>
    </source>
</evidence>
<gene>
    <name evidence="2" type="ORF">FH966_08775</name>
</gene>
<feature type="transmembrane region" description="Helical" evidence="1">
    <location>
        <begin position="81"/>
        <end position="100"/>
    </location>
</feature>
<dbReference type="Proteomes" id="UP000319280">
    <property type="component" value="Unassembled WGS sequence"/>
</dbReference>
<proteinExistence type="predicted"/>
<keyword evidence="1" id="KW-0812">Transmembrane</keyword>
<evidence type="ECO:0000313" key="3">
    <source>
        <dbReference type="Proteomes" id="UP000319280"/>
    </source>
</evidence>
<feature type="transmembrane region" description="Helical" evidence="1">
    <location>
        <begin position="112"/>
        <end position="132"/>
    </location>
</feature>
<keyword evidence="3" id="KW-1185">Reference proteome</keyword>
<keyword evidence="1" id="KW-1133">Transmembrane helix</keyword>
<comment type="caution">
    <text evidence="2">The sequence shown here is derived from an EMBL/GenBank/DDBJ whole genome shotgun (WGS) entry which is preliminary data.</text>
</comment>
<evidence type="ECO:0008006" key="4">
    <source>
        <dbReference type="Google" id="ProtNLM"/>
    </source>
</evidence>
<dbReference type="AlphaFoldDB" id="A0A549YMX6"/>